<dbReference type="EMBL" id="CP040428">
    <property type="protein sequence ID" value="QCT22216.1"/>
    <property type="molecule type" value="Genomic_DNA"/>
</dbReference>
<dbReference type="KEGG" id="izh:FEM41_22475"/>
<evidence type="ECO:0000256" key="1">
    <source>
        <dbReference type="ARBA" id="ARBA00009787"/>
    </source>
</evidence>
<keyword evidence="4" id="KW-1185">Reference proteome</keyword>
<protein>
    <submittedName>
        <fullName evidence="3">Rpn family recombination-promoting nuclease/putative transposase</fullName>
    </submittedName>
</protein>
<dbReference type="Proteomes" id="UP000302163">
    <property type="component" value="Chromosome"/>
</dbReference>
<comment type="similarity">
    <text evidence="1">Belongs to the Rpn/YhgA-like nuclease family.</text>
</comment>
<reference evidence="3 4" key="1">
    <citation type="submission" date="2019-05" db="EMBL/GenBank/DDBJ databases">
        <title>Complete genome sequence of Izhakiella calystegiae KSNA2, an endophyte isolated from beach morning glory (Calystegia soldanella).</title>
        <authorList>
            <person name="Jiang L."/>
            <person name="Jeong J.C."/>
            <person name="Kim C.Y."/>
            <person name="Kim D.H."/>
            <person name="Kim S.W."/>
            <person name="Lee j."/>
        </authorList>
    </citation>
    <scope>NUCLEOTIDE SEQUENCE [LARGE SCALE GENOMIC DNA]</scope>
    <source>
        <strain evidence="3 4">KSNA2</strain>
    </source>
</reference>
<dbReference type="GO" id="GO:1990238">
    <property type="term" value="F:double-stranded DNA endonuclease activity"/>
    <property type="evidence" value="ECO:0007669"/>
    <property type="project" value="TreeGrafter"/>
</dbReference>
<dbReference type="AlphaFoldDB" id="A0A4P8YPY1"/>
<dbReference type="InterPro" id="IPR051699">
    <property type="entry name" value="Rpn/YhgA-like_nuclease"/>
</dbReference>
<dbReference type="InterPro" id="IPR006842">
    <property type="entry name" value="Transposase_31"/>
</dbReference>
<organism evidence="3 4">
    <name type="scientific">Jejubacter calystegiae</name>
    <dbReference type="NCBI Taxonomy" id="2579935"/>
    <lineage>
        <taxon>Bacteria</taxon>
        <taxon>Pseudomonadati</taxon>
        <taxon>Pseudomonadota</taxon>
        <taxon>Gammaproteobacteria</taxon>
        <taxon>Enterobacterales</taxon>
        <taxon>Enterobacteriaceae</taxon>
        <taxon>Jejubacter</taxon>
    </lineage>
</organism>
<dbReference type="PANTHER" id="PTHR34611">
    <property type="match status" value="1"/>
</dbReference>
<dbReference type="OrthoDB" id="6532193at2"/>
<dbReference type="NCBIfam" id="TIGR01784">
    <property type="entry name" value="T_den_put_tspse"/>
    <property type="match status" value="1"/>
</dbReference>
<dbReference type="PANTHER" id="PTHR34611:SF2">
    <property type="entry name" value="INACTIVE RECOMBINATION-PROMOTING NUCLEASE-LIKE PROTEIN RPNE-RELATED"/>
    <property type="match status" value="1"/>
</dbReference>
<evidence type="ECO:0000313" key="3">
    <source>
        <dbReference type="EMBL" id="QCT22216.1"/>
    </source>
</evidence>
<dbReference type="RefSeq" id="WP_138098637.1">
    <property type="nucleotide sequence ID" value="NZ_CP040428.1"/>
</dbReference>
<dbReference type="InterPro" id="IPR010106">
    <property type="entry name" value="RpnA"/>
</dbReference>
<name>A0A4P8YPY1_9ENTR</name>
<dbReference type="GO" id="GO:0006310">
    <property type="term" value="P:DNA recombination"/>
    <property type="evidence" value="ECO:0007669"/>
    <property type="project" value="TreeGrafter"/>
</dbReference>
<gene>
    <name evidence="3" type="ORF">FEM41_22475</name>
</gene>
<feature type="domain" description="Transposase (putative) YhgA-like" evidence="2">
    <location>
        <begin position="8"/>
        <end position="205"/>
    </location>
</feature>
<accession>A0A4P8YPY1</accession>
<dbReference type="Pfam" id="PF04754">
    <property type="entry name" value="Transposase_31"/>
    <property type="match status" value="1"/>
</dbReference>
<evidence type="ECO:0000259" key="2">
    <source>
        <dbReference type="Pfam" id="PF04754"/>
    </source>
</evidence>
<sequence length="305" mass="34688">MGSAAATTPHDAVFRQLLSHPDTARDFIALHLPGWLRDICAPSTLSLVSGNFVEQSLRPFYSDVLWRMKTADAKGYIYLLIEHQSTPDKLMAFRLIRYAIATMQRHLDEGHRTLPLVIPALFYQGKLRCWPWSLRWFDAFSDPARARRLYNSTLPLVDIQALSDAEILRHRGLAALTLLQKHIRRRDLTALMDKLSPLLHSKETPPQHVEALINYLLLAGKARVPARLLRQLAERLPKDKEKSMQTIAQYLERKGHRKGKRQGARQARRHIAQKLLSTGMSCAEIAQITGLAPEELAKLGEAPRH</sequence>
<evidence type="ECO:0000313" key="4">
    <source>
        <dbReference type="Proteomes" id="UP000302163"/>
    </source>
</evidence>
<proteinExistence type="inferred from homology"/>